<feature type="compositionally biased region" description="Polar residues" evidence="1">
    <location>
        <begin position="5100"/>
        <end position="5111"/>
    </location>
</feature>
<feature type="compositionally biased region" description="Low complexity" evidence="1">
    <location>
        <begin position="5322"/>
        <end position="5331"/>
    </location>
</feature>
<feature type="compositionally biased region" description="Polar residues" evidence="1">
    <location>
        <begin position="5816"/>
        <end position="5830"/>
    </location>
</feature>
<feature type="region of interest" description="Disordered" evidence="1">
    <location>
        <begin position="3507"/>
        <end position="3557"/>
    </location>
</feature>
<feature type="compositionally biased region" description="Basic and acidic residues" evidence="1">
    <location>
        <begin position="498"/>
        <end position="512"/>
    </location>
</feature>
<dbReference type="NCBIfam" id="TIGR01451">
    <property type="entry name" value="B_ant_repeat"/>
    <property type="match status" value="1"/>
</dbReference>
<feature type="region of interest" description="Disordered" evidence="1">
    <location>
        <begin position="4220"/>
        <end position="4268"/>
    </location>
</feature>
<feature type="compositionally biased region" description="Low complexity" evidence="1">
    <location>
        <begin position="6392"/>
        <end position="6403"/>
    </location>
</feature>
<dbReference type="OrthoDB" id="254354at2"/>
<feature type="region of interest" description="Disordered" evidence="1">
    <location>
        <begin position="2413"/>
        <end position="2463"/>
    </location>
</feature>
<feature type="compositionally biased region" description="Polar residues" evidence="1">
    <location>
        <begin position="4381"/>
        <end position="4396"/>
    </location>
</feature>
<feature type="region of interest" description="Disordered" evidence="1">
    <location>
        <begin position="5293"/>
        <end position="5347"/>
    </location>
</feature>
<feature type="region of interest" description="Disordered" evidence="1">
    <location>
        <begin position="5460"/>
        <end position="5517"/>
    </location>
</feature>
<feature type="region of interest" description="Disordered" evidence="1">
    <location>
        <begin position="4379"/>
        <end position="4443"/>
    </location>
</feature>
<feature type="compositionally biased region" description="Polar residues" evidence="1">
    <location>
        <begin position="6381"/>
        <end position="6391"/>
    </location>
</feature>
<dbReference type="Pfam" id="PF14252">
    <property type="entry name" value="DUF4347"/>
    <property type="match status" value="1"/>
</dbReference>
<organism evidence="4 5">
    <name type="scientific">Mariniblastus fucicola</name>
    <dbReference type="NCBI Taxonomy" id="980251"/>
    <lineage>
        <taxon>Bacteria</taxon>
        <taxon>Pseudomonadati</taxon>
        <taxon>Planctomycetota</taxon>
        <taxon>Planctomycetia</taxon>
        <taxon>Pirellulales</taxon>
        <taxon>Pirellulaceae</taxon>
        <taxon>Mariniblastus</taxon>
    </lineage>
</organism>
<feature type="compositionally biased region" description="Acidic residues" evidence="1">
    <location>
        <begin position="5832"/>
        <end position="5845"/>
    </location>
</feature>
<feature type="domain" description="DUF4347" evidence="3">
    <location>
        <begin position="59"/>
        <end position="217"/>
    </location>
</feature>
<feature type="region of interest" description="Disordered" evidence="1">
    <location>
        <begin position="5100"/>
        <end position="5160"/>
    </location>
</feature>
<sequence length="7644" mass="785427">MFQNDAPKYRSLFESLEERVLFDGAPDAAFAYSQNQPVEPVPAQVQKAASSQSQGASQLIVIDSGVEDTDALLNEILKSRHAESFEVLALNPNQDGVAQISELLEQSKGKYSAIHIVSHGDEGQVHLGDLTLSSNNITKYADQLAGWADALTEDADLLFYGCDLAGNAEGEQFIESISAITGTDVAASDDLTGDADQGGDWDLEFTTGFVTTEFVVAPSYEGLLALSDATLNIVSDGTPTWDTDNNAGNDTDGSNGIIRTHDIISMEVFYNTDAGGATDLNFTSTLPEGLVWNSLPAAAALDPRSMIVDSVTGLEGGDLRGIIAYLPDVAGTFTSSIVFEARALGGEQGTPLNGVEFDVNSNENTAAIDTDAYDFTLSSAANMDIELRSPTFRGVFTDASGTVDGVVYSYGIGIYGDHPTRTGSDAVKGSAPIEDNFTFDIDLSGVTPGAQVFDWGTALGGTAEAAIDGISRNYERYVNSSGNTVTGWSQSNRPSGQTDEHTGNVWNEERSTPDSGDWTITGSAGSVYSVQVSGADTTGSHFPSNYGGGGVVPAADNWFTSSIVHVWIPIDEILPGEDGIGGNEDDGALDITPVITNFDPDDYWGTTNNFGSGVADTEDTSNNDYTHTVVAASVGGPTKHNATAGHPTSGRWVETSSNWNAGDGETSLGHIFDSRVNSGRNLGVLSQSGVIWGDKIDNTATKITANSLAAQSGDGWSRAYVSGGPSSGTFLTYGVDYIIEFGTGGVGGAAGGWTDWNSMGDATLADGESPVWSEDPTDVALGGNAYADGVRDSITKYRFKLLRDLEPGEAILGFVSHEVVGASTLDPANNPDGRIIANFVAGTADYLLTNANPNDDWRTSEYDPQDNSWYAEGASSDLWRGDRLYLVEANVDVDKLVVDLGAGNNYLAGSAATIQLDATVTIPGPDSGAPAQDVYVTDMLPAGLTVIGGSAQPTAGFAFTAGDGSTVSVQSVEYYDPATSSWSTTWSYGSTGIRWYFGDVPLNTSLPTMTFDVLVPYDAQNGENWTNTAVISSPSDSSPEDLRNSSAGIVAVQVAAMAAGKQVVTPLVAEDSTIIYELGIANVSDDKDVPWFDLVDVLPYDADFQGSSHGGQYTFIDVTNLAPDLEVYVTSTAATTLDAQDGTVDGYADPGTSGDSWFVAEGTGIWQYTLNEVQSGAAGAPAINQITAIRVVSDKTVDPILAAGESTDFLLHLTPDGNEGIPSDTYTNKFTARTDPGALPLPVNSAPVTAVVVAPDIEIEKEVALDETHVNIDPTDDSHWGETVNFDDTDKAYFRLKVTNTGTADFLGATVSDSLPAGSTFVAGTAVASAGDVSGFPSTWTFDLPAGETAYLIYQLDVNDEGNYVNSADVEATDQFGETVNDSDDAEANFVTEISAAKQQTGAVRSSVNPDFFEVTYEVEFANTSIFDLTEITLTEDLTAAFGPGFQGIVTAPVITSSSISAGGSSPTINGAFDGSGDTAVLNADGVLLPTDSVTITYTVNVDPALLPDPANTVNQVEAGGVTGGPGGTPTTDLSDDGSDPTSDNPDARGDDGMGGTDDPTPLVLPAVDLTKQIVGSPVPSISGNNGNFDVTYEFMIENTGTTDLDNISMIEDFIANLGGAFQGIVSGPRVTMTTATDNPDFNPNYDGDTDTNVFLNTPAPNENLLEVGQKFTFEITVEIDPDDPGAIYDGITGDGDGSLENQASVTAEDRYNGVPVADTSDDPTDLTDAEYGDDSDPDDPTSLLFPNIELTKAIIGTPVPASSGTTGNMDVTFEFVITNSGNESLDNISLIEDLATQYGGAFQRIVPQGVTSAPAVVTFTDGTNPVEINSSFDGGASDAELIDNAGGINELAMGETIRIQIVVEVDPDNATALYTSGMLVNQATVTGEGSTSGIVTDDDSDDPNDATNDDNDADNDPDDPTTWQVPIVDLTKTLIGDPVAASSGTQGNFDVTYNFEITNFGNAPLDMLSLQEDVAAQYGTAFIRIVPQGTSQATIQASSMTDAPEINGSYDGGISDAEVFDNSGSNTNLLAMGESVRIRIVFEVDPNAVGANLDANNYLVNQATVSGNHNGTTYSDDSDDPNNGDDVDPNGDNNADDPNTLFIADVSVAKEVAGTPTPLANGNFNVTYQLVVENTGNASLDISLEDDLDAQFGSAFVSAGSLTMISQPAGNPITLDSANWDGDVVTEMVNQSFTNILEGGEFFIVQIEVEVDPDASGRSQALDNQATVTGDAVDENGLPLTDSNGDPVIVDDLSDTGSDPETSNPGADGDTGGSDDPTPLLLPDVAIAKSIVGDPVQLPNGHFTVQYQFVVENIGTTYLSNLQVVEDFAAEFGANVFVQVVAPPAVNGLPMDPTSVAPIRNIPYDGNADANLLDGTSGLLAPGDSYSVGVTVQLDPNGAGAIVPFENTAVTTGDAANPDGSPISDGSGSPIVVTDDSDSGTNPNTSNSGEPGDTGGTDDPTPLYIADLDITKAIVGGPTLLSNGNHSIDYSVVVENTGSVDLANLSLIEDLQAQFGAGFQNATGLTIGTAPTDAASTVTLDSNWDGTTALSEMVDSGVASLLAIGDSFTIEFTVEVDASSLPAATAPTVFTSEAAFASSTQATLREDFTDIVGNTSVDLSLGPFVSSLGGVEISGTIVSSVGTGAETRQDADSFDGGAPDDGVFVIRQIDGGSANLRITVPNPGNAIGFVFADVFDPAGGAPAGEWTYFKATASDGTVMYEHDERTDGDLPANFARFIGIQGTGSQVYTHIDIEYETSGNDNWTIDHIYDSGNANNVITNQIDGSGDAVDDSGNPITDSNGDPVVATDESDSGSNPDDENSSDPGNSGSHNDPTPLVIPEVSLAKDAGDTVANGDNWDVSFILVYENTGTTDLNNLTLVDDVASQFGNAFVSASGLAIQNFSGTGTSPTANTAWETDTTLNMLTGGAADVGDSFEIVFTVTIDPDGLDSLSQPLDNTAVAGGDALDENGDPILDGTGNPVTVTDESDDGTDVNGENGDDNGDGTFANDPTPVIIADIGVAKQVVNQPTLLANGNFEATYQLVVENTGTVDLANLSLDDDIAAQFGIQFVNASGLTLTTAPADADSSVVLDSANWDGNGVTEMVNTTIPSLLAVGDSFVVQFTVEIDPDAGGTASGPLENQVAAGGIGVDEDGNTYTDSNGDPVTADDLSDDGTDPSADNAGSPGDHGTSDDPTPIYIPAIGLAKEASDAVTNGDNWDVDFTFVIENTGTVDLNNLDLIDDIAAEFGNAFVSASGLTVQNFVGTGTAPGANSGWESDTTLNMLDGTGQLNVGDTFEVTFTITIDPDGIDSVSQTLDNQGTITGDALDENGDPIDDGIGGTLQANDGSDNGTDPNSENGEDDGDGTFGNDPTPIIIADVSVTKETVGTPVQLANDNFLVDFQLVIENTGTVHLADMTLIDDIDMQFGNAFVNAGSLTVVAGPGDADSNIVLDIANWDGDTVIEMLNQAIDNQLAVGDSFVVQFTVEVDPDATGTSGYLENQATVAGDAVDDSGIPFTNSNGDPITTTDESDSGADPSSTNTGADGDTGGSDDPTPLLLPALSVGKQANTVTVPVIGGVEITGAFDVQYLVVLENTGTVELTNLQLTDDLTTLAHFGDAYDATFIGTGTMDRSGLVVLPAIVSHTLADPADQPILDPAFLGGAGQTDIFDGMSGALLPGEQIVVAFTVRIDGLELTNTPAATNGVGGNQVTGTADSDSGPVTDESDNGLDPNTDNGDGGTDDFTPFEVPQIRLWKSHSDSVGNPDGTSTITVELKVENTGTVPLSNLTLSEDVASQFGAAFVSATDPTITSPPSNALSLIPSSLINPNWNTDTSQDVFNSAVTGESLAAGDEFTISFDVTVDPDLLDDDSDYLNNSATVMGDGVNYNMTVITVSDESGVDDGSGFDSDEPTPAIVAEIAVVKAARDAIPNGEDWDVSFTLVVENTGSTDLNDLTLFDDVAAQFGNAFVGATGLTVQNFVGSGTVPTSNGAWTGDTTQSMISGGFLNPGDRFEVVFTVTIDPDGIDSISQGLDNQATVNGDAIDDMGNPLTDENGDDIVATDDSDSGTDPQGTNPDGEGDEGTNEDPTPIIIADVSIAKEVVGQPTLLSNGNYAIDYQLVVENIGTVHLSDMTLVDDIQAQFGAAVFQNVSGLGIVSGPTDPFSSITLDSINWDGTVATDILNQTFTNTLAIGDTFTFEFTVEINAAAATGVLDNQATVGGTGVDEDGNVYADENGDDITATDDSDSGAMTGDSNTGEPGDTGGSDDPTPLYIPNIGIAKDAGDAVANGDDFDVTFTLNWENTGTIALDNVDILDDIAAQFGSQFVSVTLDSVTAGTGNTGSTPTANAAWETDTSLSLINSTGPLNVGDTLEIVFTVTIDPDATGTSSPGLENQATTSGEGLDENGDPLLNPDGSPVTVTDESDDGLDPTSENGDDDGDGTFGNDPTPVIIADIRVTKAVAGTPTLLANGNYSVAYELDIENTGNVNLADLTLVEDLSAHFGTAYVGAGSLTLSSGPSNASSSVVLETTTWNGGASTEMIDQSAATLLVVGDSFKVQFTVEVDPDAVGAPGALDNQVVVGGDAVDSNGDPITDSNGDEIVVTDDSDSGTDPNTTNSDGDGDTGGSDDPTPLLLPSVSLAKEAGDAVANGDNWDVSFTFVYENTGTVDLANLSLTDDITLEFGNAFVGVVPGSLLVQNFAGSGTAPGQNAAWESDTTLDMLDGTGQLNIGDSFEVTFTVTIDPDGIDSVSQSLENQGVANADGINPDTGTADPDLAVSDDSDNGTDVHGENGEDDGDGTFGNDPTPVIIADVSIAKEVIGQPALLSNGNFAVDYQLVVENIGTVHLSDMTLADDIQAQFGTSVFQGVSNLAIVTGPTDSFSSITMDPANWDGTGATDMLDQSTSNSLAIGDSFVFEFTVEVDATAATGILDNQATVGGTGVDGDGNPYTDSNGNEITGTDDSDSGATTGDENSGEPGDTGGSDDPTPLYIPNVGIAKDAGDAVANGDNFDVTFTLVWENTGTVALDNVDIMDDIAAQFGGQFVQVVPGSLGVVNFMGSGAIPSANMAWEGDTTQSLINDNGALEVGDTFEVVFTVTIDPDFSGTSLTGLENQAATSGEGLDENGNPLTNPDGSPVTVTDESDDGLDPISENGEDDGDGTFGNDPTPVIIADISVTKAVAGMPTLLANGNYSVVYELDIENTGNVDLADLTLNEDLSAHFGTAFVSAGSLTLSSPPFNASSNVVLETTMWDGGAATEMIDQSAATLLAVGDSFKVQFTVEVDPDAIGAPGALDNQVVVGGDAVDSNGDPITDSNGDPIEVTDDSDSGTDPNTTNSDGDGDTGGSDDPTPLLLPSVSLAKQGGDAVANGDNWDVSFTFFYENTGTVDLTNLSLTDDIATEFGNAFVGVVPGSLLVGNFAGSGTAPGQNAAWEADTTLDMLDGFGQLNIGDSFEVTFTVTIDPDGVDSASQGLENQGVANADGINPDTGAPDPDLAVSDDSDNGTDVHGENGEDDGDGTFGNDPTPIIIADIGLSKEIIGSPTLLSNGNFEIVYQLVAENTGTVDLASLSLVDDLDTQFGPGVLQGVSGLTLVTQPADPFSSIVLDPVNWDGTATTDMVNQSVSTSLVVGDSFIVQFTVEVDAVAATGVLDNQATTSGDAVDEDGNPYTDSNGDEITATDDSDSGADPSTDNAGEPGDSGGTDDPTPLYIPNIGIAKDAGDAVPNGDNFDVEFTLVWENTGTVALDKVDILDDIAAQFGGQFVQVVPGSLTVENFAGTGSAPTANAAWEGDTTLSLINSTGSLNIGDTFEVVFTVTIDPDFSGTASPGLENQATTSGEGLDENGDPLLDDSGDPITVTDESDDGVDPTTENGEDDGDGTFGNDPTPIIIPDISVVKTSAGSPVALDNGNFDVVFELTVENTGNVDLADLSLIEDLSAHFGTAFINARNLTLITGPGDANSSVALDSGWDGTGTTEMVNQTVATLLAVGDSYTVQFNVEVDPNAIGAPATLENQVVTSGNAVDENGDPIEDSSGNPITTTDDSDDGTDPNGTNPNDQGDNGTSDDPTPLLIPDVALAKQAGDAVANGDNWDVTFTLVVENTGTVALDNLTLMDDIAAEFGNAYVSASGLAVQNFVGTGTAPVANAAWMGDTTQNMLDGTGSINVGDTYEVVFTVTIDPDGIDNLSQALENQAVTGGDGVNPDGTPMTDGSGNPVTATDDSDNGTDPSTENGEDDMDGVVENDPTPIYIADIGVAKQPIGTPVMVAGGNYEISYQLVIENTGTVDLQSLSLVEDLAAQYGSVFQSAFDLTLTNGPTDLASSITLDTAWNGASMAELIDQTVPTFLAIGDSFTVEFTVEVDPSLATGALENQVMTTGVGVDENGDPIIDSNGDTLTASDVSDSGTDPNGNNPDGEGDSGGSDDPTPLQIPSIGIAKSAGDAVANGENFDVEFTLVVENNGTTGLNNLELFDDIATQFDGQFVSASGLTVQNFTGAGFAPTANTAWESDTTENMLTGGELEIGDSFEVVFTITIDPDATGMAMPLDNQAVVAGDAIDENGDPITDSNGDVLEADDTSDNGVDPNGENGEDEDGDGTFGNDPTPIIIADIAVAKTAAGTPVALDNGNFEVTYEVVVANTGTVDLASLSVLEDLATQFGANLVSAGNLTVVTAPSGASSIIAVDSAWNGDTVAEMVDQTTPTLLAVGDSFAVQFMVEVDLDATGTSGPLDNQVVATGDGVDEEGIPYTDSNGNPIDAVDQSDSGTNPTTDNGNDQGDNGSPSDPTPLLIPDIAVVKSAGLAVPNGDNWDVTFTLLVENTGTVTLENLSLMDDIAAEIGNAFLETSGVTIQNYTGTGTAPIANGAWSADTSQNMLAGGTLDIGDSYEAVFTVTIDPDGIDSISQGLTNQAVAEGDGVNPDGTPMEDSSGNPVTTSDDSDNGVDPNGENAEDNGDGIVGNDVTPIIIADIALAKSIVGSPELLSNGNHEVTYQLVVENIGTVDLDDLSLLEDVASHFDAGFISAGGLTITSPTSGLHSSIAIDLSFDGDGLSEMMDTSAANLLEVGDSFTLEFSVEVDASALPPSAENTVTANAIGIDENGDAYTDPSGNPITATDDSDSGTDPSTTNIDEPGDAFGSDDPTPLWIPSIGLGKSAGDAVANGQNWDVTFTLVYENNGTVALNNLTLFDDIAAQFGAASADVRDLSVENFSGTGTIPTANTGWEANTSQSMISGGQLDAGDSFEVTYTVTINPDATGTSGLLDNQATAEATGIDNNGNPLVDSSGNPMTATDVSDHGVDANGENGEASPDGTYGNDPTPIHIADLGIAKSIVGEPQFVDGHYLVTYQLIVENTGTVDLTNLSLNEDLAGQFGDAYVNASELTLIGSPGDPQSSIALNSAFDGGSNTELMDVSANNVLQTGDSFLLQFVAEVNPNSEGDELHNQVTGSGDAIDENGDPIVDGSGEPLTASDFSDGGTDPNGSNPGTVGDSGSWSDTTIFTTPRQGAAGNPPRFPGLPPVTNNLLGSYLNAPGPIYSGIPMSMSNPVTLESGRPIGGGYSGDGTGGMQLVECCEVVDACPGQPVEVESIPVDEDFGCDATVPVEARVVEDCGCEELPAEVLVEERGESVIEEVPCEEAACDVVPMPCPKPHFLQRMKNWLSR</sequence>
<dbReference type="STRING" id="980251.GCA_001642875_02128"/>
<feature type="compositionally biased region" description="Polar residues" evidence="1">
    <location>
        <begin position="5461"/>
        <end position="5471"/>
    </location>
</feature>
<dbReference type="Pfam" id="PF01345">
    <property type="entry name" value="DUF11"/>
    <property type="match status" value="1"/>
</dbReference>
<dbReference type="InterPro" id="IPR001434">
    <property type="entry name" value="OmcB-like_DUF11"/>
</dbReference>
<dbReference type="Proteomes" id="UP000322214">
    <property type="component" value="Chromosome"/>
</dbReference>
<evidence type="ECO:0000259" key="2">
    <source>
        <dbReference type="Pfam" id="PF01345"/>
    </source>
</evidence>
<proteinExistence type="predicted"/>
<feature type="region of interest" description="Disordered" evidence="1">
    <location>
        <begin position="5648"/>
        <end position="5706"/>
    </location>
</feature>
<feature type="compositionally biased region" description="Acidic residues" evidence="1">
    <location>
        <begin position="1720"/>
        <end position="1740"/>
    </location>
</feature>
<feature type="region of interest" description="Disordered" evidence="1">
    <location>
        <begin position="2070"/>
        <end position="2099"/>
    </location>
</feature>
<reference evidence="4 5" key="1">
    <citation type="submission" date="2019-08" db="EMBL/GenBank/DDBJ databases">
        <title>Deep-cultivation of Planctomycetes and their phenomic and genomic characterization uncovers novel biology.</title>
        <authorList>
            <person name="Wiegand S."/>
            <person name="Jogler M."/>
            <person name="Boedeker C."/>
            <person name="Pinto D."/>
            <person name="Vollmers J."/>
            <person name="Rivas-Marin E."/>
            <person name="Kohn T."/>
            <person name="Peeters S.H."/>
            <person name="Heuer A."/>
            <person name="Rast P."/>
            <person name="Oberbeckmann S."/>
            <person name="Bunk B."/>
            <person name="Jeske O."/>
            <person name="Meyerdierks A."/>
            <person name="Storesund J.E."/>
            <person name="Kallscheuer N."/>
            <person name="Luecker S."/>
            <person name="Lage O.M."/>
            <person name="Pohl T."/>
            <person name="Merkel B.J."/>
            <person name="Hornburger P."/>
            <person name="Mueller R.-W."/>
            <person name="Bruemmer F."/>
            <person name="Labrenz M."/>
            <person name="Spormann A.M."/>
            <person name="Op den Camp H."/>
            <person name="Overmann J."/>
            <person name="Amann R."/>
            <person name="Jetten M.S.M."/>
            <person name="Mascher T."/>
            <person name="Medema M.H."/>
            <person name="Devos D.P."/>
            <person name="Kaster A.-K."/>
            <person name="Ovreas L."/>
            <person name="Rohde M."/>
            <person name="Galperin M.Y."/>
            <person name="Jogler C."/>
        </authorList>
    </citation>
    <scope>NUCLEOTIDE SEQUENCE [LARGE SCALE GENOMIC DNA]</scope>
    <source>
        <strain evidence="4 5">FC18</strain>
    </source>
</reference>
<feature type="region of interest" description="Disordered" evidence="1">
    <location>
        <begin position="6897"/>
        <end position="6943"/>
    </location>
</feature>
<feature type="region of interest" description="Disordered" evidence="1">
    <location>
        <begin position="4929"/>
        <end position="4987"/>
    </location>
</feature>
<feature type="region of interest" description="Disordered" evidence="1">
    <location>
        <begin position="6184"/>
        <end position="6234"/>
    </location>
</feature>
<feature type="region of interest" description="Disordered" evidence="1">
    <location>
        <begin position="483"/>
        <end position="517"/>
    </location>
</feature>
<dbReference type="InterPro" id="IPR047589">
    <property type="entry name" value="DUF11_rpt"/>
</dbReference>
<feature type="region of interest" description="Disordered" evidence="1">
    <location>
        <begin position="1511"/>
        <end position="1564"/>
    </location>
</feature>
<evidence type="ECO:0008006" key="6">
    <source>
        <dbReference type="Google" id="ProtNLM"/>
    </source>
</evidence>
<feature type="compositionally biased region" description="Acidic residues" evidence="1">
    <location>
        <begin position="1897"/>
        <end position="1920"/>
    </location>
</feature>
<feature type="compositionally biased region" description="Acidic residues" evidence="1">
    <location>
        <begin position="4050"/>
        <end position="4063"/>
    </location>
</feature>
<feature type="compositionally biased region" description="Acidic residues" evidence="1">
    <location>
        <begin position="5852"/>
        <end position="5870"/>
    </location>
</feature>
<dbReference type="KEGG" id="mff:MFFC18_26580"/>
<feature type="region of interest" description="Disordered" evidence="1">
    <location>
        <begin position="1889"/>
        <end position="1923"/>
    </location>
</feature>
<feature type="compositionally biased region" description="Polar residues" evidence="1">
    <location>
        <begin position="2823"/>
        <end position="2833"/>
    </location>
</feature>
<dbReference type="RefSeq" id="WP_075084555.1">
    <property type="nucleotide sequence ID" value="NZ_CP042912.1"/>
</dbReference>
<feature type="compositionally biased region" description="Polar residues" evidence="1">
    <location>
        <begin position="6199"/>
        <end position="6221"/>
    </location>
</feature>
<feature type="region of interest" description="Disordered" evidence="1">
    <location>
        <begin position="2959"/>
        <end position="3007"/>
    </location>
</feature>
<keyword evidence="5" id="KW-1185">Reference proteome</keyword>
<protein>
    <recommendedName>
        <fullName evidence="6">DUF4347 domain-containing protein</fullName>
    </recommendedName>
</protein>
<feature type="region of interest" description="Disordered" evidence="1">
    <location>
        <begin position="6545"/>
        <end position="6589"/>
    </location>
</feature>
<feature type="compositionally biased region" description="Polar residues" evidence="1">
    <location>
        <begin position="6046"/>
        <end position="6057"/>
    </location>
</feature>
<evidence type="ECO:0000259" key="3">
    <source>
        <dbReference type="Pfam" id="PF14252"/>
    </source>
</evidence>
<feature type="region of interest" description="Disordered" evidence="1">
    <location>
        <begin position="6011"/>
        <end position="6061"/>
    </location>
</feature>
<feature type="compositionally biased region" description="Polar residues" evidence="1">
    <location>
        <begin position="3514"/>
        <end position="3526"/>
    </location>
</feature>
<feature type="compositionally biased region" description="Low complexity" evidence="1">
    <location>
        <begin position="3536"/>
        <end position="3553"/>
    </location>
</feature>
<feature type="compositionally biased region" description="Low complexity" evidence="1">
    <location>
        <begin position="4605"/>
        <end position="4614"/>
    </location>
</feature>
<feature type="compositionally biased region" description="Polar residues" evidence="1">
    <location>
        <begin position="483"/>
        <end position="497"/>
    </location>
</feature>
<feature type="compositionally biased region" description="Acidic residues" evidence="1">
    <location>
        <begin position="3325"/>
        <end position="3334"/>
    </location>
</feature>
<feature type="region of interest" description="Disordered" evidence="1">
    <location>
        <begin position="6367"/>
        <end position="6421"/>
    </location>
</feature>
<feature type="compositionally biased region" description="Polar residues" evidence="1">
    <location>
        <begin position="5121"/>
        <end position="5134"/>
    </location>
</feature>
<feature type="compositionally biased region" description="Acidic residues" evidence="1">
    <location>
        <begin position="6222"/>
        <end position="6231"/>
    </location>
</feature>
<dbReference type="InterPro" id="IPR025592">
    <property type="entry name" value="DUF4347"/>
</dbReference>
<accession>A0A5B9PC82</accession>
<feature type="compositionally biased region" description="Acidic residues" evidence="1">
    <location>
        <begin position="5135"/>
        <end position="5153"/>
    </location>
</feature>
<feature type="region of interest" description="Disordered" evidence="1">
    <location>
        <begin position="3130"/>
        <end position="3196"/>
    </location>
</feature>
<feature type="region of interest" description="Disordered" evidence="1">
    <location>
        <begin position="4034"/>
        <end position="4085"/>
    </location>
</feature>
<feature type="region of interest" description="Disordered" evidence="1">
    <location>
        <begin position="7254"/>
        <end position="7299"/>
    </location>
</feature>
<feature type="region of interest" description="Disordered" evidence="1">
    <location>
        <begin position="6712"/>
        <end position="6775"/>
    </location>
</feature>
<feature type="compositionally biased region" description="Acidic residues" evidence="1">
    <location>
        <begin position="4221"/>
        <end position="4243"/>
    </location>
</feature>
<feature type="compositionally biased region" description="Acidic residues" evidence="1">
    <location>
        <begin position="2809"/>
        <end position="2822"/>
    </location>
</feature>
<feature type="compositionally biased region" description="Polar residues" evidence="1">
    <location>
        <begin position="6911"/>
        <end position="6921"/>
    </location>
</feature>
<feature type="compositionally biased region" description="Polar residues" evidence="1">
    <location>
        <begin position="7254"/>
        <end position="7276"/>
    </location>
</feature>
<feature type="region of interest" description="Disordered" evidence="1">
    <location>
        <begin position="2230"/>
        <end position="2281"/>
    </location>
</feature>
<feature type="compositionally biased region" description="Polar residues" evidence="1">
    <location>
        <begin position="7462"/>
        <end position="7486"/>
    </location>
</feature>
<feature type="region of interest" description="Disordered" evidence="1">
    <location>
        <begin position="7418"/>
        <end position="7499"/>
    </location>
</feature>
<dbReference type="EMBL" id="CP042912">
    <property type="protein sequence ID" value="QEG22775.1"/>
    <property type="molecule type" value="Genomic_DNA"/>
</dbReference>
<feature type="domain" description="DUF11" evidence="2">
    <location>
        <begin position="1290"/>
        <end position="1386"/>
    </location>
</feature>
<name>A0A5B9PC82_9BACT</name>
<feature type="region of interest" description="Disordered" evidence="1">
    <location>
        <begin position="4754"/>
        <end position="4800"/>
    </location>
</feature>
<feature type="compositionally biased region" description="Polar residues" evidence="1">
    <location>
        <begin position="6747"/>
        <end position="6769"/>
    </location>
</feature>
<feature type="region of interest" description="Disordered" evidence="1">
    <location>
        <begin position="2781"/>
        <end position="2837"/>
    </location>
</feature>
<feature type="region of interest" description="Disordered" evidence="1">
    <location>
        <begin position="4576"/>
        <end position="4629"/>
    </location>
</feature>
<feature type="compositionally biased region" description="Polar residues" evidence="1">
    <location>
        <begin position="2256"/>
        <end position="2265"/>
    </location>
</feature>
<feature type="compositionally biased region" description="Acidic residues" evidence="1">
    <location>
        <begin position="4418"/>
        <end position="4436"/>
    </location>
</feature>
<feature type="compositionally biased region" description="Low complexity" evidence="1">
    <location>
        <begin position="3726"/>
        <end position="3743"/>
    </location>
</feature>
<feature type="region of interest" description="Disordered" evidence="1">
    <location>
        <begin position="7083"/>
        <end position="7127"/>
    </location>
</feature>
<feature type="compositionally biased region" description="Acidic residues" evidence="1">
    <location>
        <begin position="2077"/>
        <end position="2090"/>
    </location>
</feature>
<feature type="compositionally biased region" description="Low complexity" evidence="1">
    <location>
        <begin position="2419"/>
        <end position="2432"/>
    </location>
</feature>
<feature type="compositionally biased region" description="Polar residues" evidence="1">
    <location>
        <begin position="2440"/>
        <end position="2450"/>
    </location>
</feature>
<feature type="region of interest" description="Disordered" evidence="1">
    <location>
        <begin position="3695"/>
        <end position="3743"/>
    </location>
</feature>
<evidence type="ECO:0000256" key="1">
    <source>
        <dbReference type="SAM" id="MobiDB-lite"/>
    </source>
</evidence>
<evidence type="ECO:0000313" key="4">
    <source>
        <dbReference type="EMBL" id="QEG22775.1"/>
    </source>
</evidence>
<feature type="region of interest" description="Disordered" evidence="1">
    <location>
        <begin position="1709"/>
        <end position="1741"/>
    </location>
</feature>
<feature type="compositionally biased region" description="Acidic residues" evidence="1">
    <location>
        <begin position="2985"/>
        <end position="3002"/>
    </location>
</feature>
<evidence type="ECO:0000313" key="5">
    <source>
        <dbReference type="Proteomes" id="UP000322214"/>
    </source>
</evidence>
<gene>
    <name evidence="4" type="ORF">MFFC18_26580</name>
</gene>
<feature type="compositionally biased region" description="Polar residues" evidence="1">
    <location>
        <begin position="3341"/>
        <end position="3356"/>
    </location>
</feature>
<feature type="region of interest" description="Disordered" evidence="1">
    <location>
        <begin position="3319"/>
        <end position="3370"/>
    </location>
</feature>
<feature type="region of interest" description="Disordered" evidence="1">
    <location>
        <begin position="5815"/>
        <end position="5878"/>
    </location>
</feature>